<dbReference type="RefSeq" id="XP_040746513.1">
    <property type="nucleotide sequence ID" value="XM_040885332.1"/>
</dbReference>
<organism evidence="2 3">
    <name type="scientific">Linderina pennispora</name>
    <dbReference type="NCBI Taxonomy" id="61395"/>
    <lineage>
        <taxon>Eukaryota</taxon>
        <taxon>Fungi</taxon>
        <taxon>Fungi incertae sedis</taxon>
        <taxon>Zoopagomycota</taxon>
        <taxon>Kickxellomycotina</taxon>
        <taxon>Kickxellomycetes</taxon>
        <taxon>Kickxellales</taxon>
        <taxon>Kickxellaceae</taxon>
        <taxon>Linderina</taxon>
    </lineage>
</organism>
<dbReference type="EMBL" id="MCFD01000002">
    <property type="protein sequence ID" value="ORX73173.1"/>
    <property type="molecule type" value="Genomic_DNA"/>
</dbReference>
<feature type="signal peptide" evidence="1">
    <location>
        <begin position="1"/>
        <end position="29"/>
    </location>
</feature>
<reference evidence="2 3" key="1">
    <citation type="submission" date="2016-07" db="EMBL/GenBank/DDBJ databases">
        <title>Pervasive Adenine N6-methylation of Active Genes in Fungi.</title>
        <authorList>
            <consortium name="DOE Joint Genome Institute"/>
            <person name="Mondo S.J."/>
            <person name="Dannebaum R.O."/>
            <person name="Kuo R.C."/>
            <person name="Labutti K."/>
            <person name="Haridas S."/>
            <person name="Kuo A."/>
            <person name="Salamov A."/>
            <person name="Ahrendt S.R."/>
            <person name="Lipzen A."/>
            <person name="Sullivan W."/>
            <person name="Andreopoulos W.B."/>
            <person name="Clum A."/>
            <person name="Lindquist E."/>
            <person name="Daum C."/>
            <person name="Ramamoorthy G.K."/>
            <person name="Gryganskyi A."/>
            <person name="Culley D."/>
            <person name="Magnuson J.K."/>
            <person name="James T.Y."/>
            <person name="O'Malley M.A."/>
            <person name="Stajich J.E."/>
            <person name="Spatafora J.W."/>
            <person name="Visel A."/>
            <person name="Grigoriev I.V."/>
        </authorList>
    </citation>
    <scope>NUCLEOTIDE SEQUENCE [LARGE SCALE GENOMIC DNA]</scope>
    <source>
        <strain evidence="2 3">ATCC 12442</strain>
    </source>
</reference>
<sequence>MASGGLTSLPLSLLGSLLCTDLLALVADAGLDFVRDSDDGGGVCPVSHVEVDRVAKVVVEGNVRHFWVFGLVVVDWVKWRKGFGDEIKRKGSAWRIGLEPFK</sequence>
<name>A0A1Y1WI45_9FUNG</name>
<protein>
    <submittedName>
        <fullName evidence="2">Uncharacterized protein</fullName>
    </submittedName>
</protein>
<evidence type="ECO:0000256" key="1">
    <source>
        <dbReference type="SAM" id="SignalP"/>
    </source>
</evidence>
<dbReference type="GeneID" id="63801980"/>
<keyword evidence="1" id="KW-0732">Signal</keyword>
<dbReference type="AlphaFoldDB" id="A0A1Y1WI45"/>
<accession>A0A1Y1WI45</accession>
<feature type="chain" id="PRO_5013231532" evidence="1">
    <location>
        <begin position="30"/>
        <end position="102"/>
    </location>
</feature>
<evidence type="ECO:0000313" key="3">
    <source>
        <dbReference type="Proteomes" id="UP000193922"/>
    </source>
</evidence>
<evidence type="ECO:0000313" key="2">
    <source>
        <dbReference type="EMBL" id="ORX73173.1"/>
    </source>
</evidence>
<gene>
    <name evidence="2" type="ORF">DL89DRAFT_255300</name>
</gene>
<keyword evidence="3" id="KW-1185">Reference proteome</keyword>
<dbReference type="Proteomes" id="UP000193922">
    <property type="component" value="Unassembled WGS sequence"/>
</dbReference>
<comment type="caution">
    <text evidence="2">The sequence shown here is derived from an EMBL/GenBank/DDBJ whole genome shotgun (WGS) entry which is preliminary data.</text>
</comment>
<proteinExistence type="predicted"/>